<dbReference type="PROSITE" id="PS00330">
    <property type="entry name" value="HEMOLYSIN_CALCIUM"/>
    <property type="match status" value="1"/>
</dbReference>
<gene>
    <name evidence="3" type="ORF">D2N39_06020</name>
</gene>
<proteinExistence type="predicted"/>
<dbReference type="SUPFAM" id="SSF51120">
    <property type="entry name" value="beta-Roll"/>
    <property type="match status" value="1"/>
</dbReference>
<dbReference type="GO" id="GO:0005509">
    <property type="term" value="F:calcium ion binding"/>
    <property type="evidence" value="ECO:0007669"/>
    <property type="project" value="InterPro"/>
</dbReference>
<dbReference type="InterPro" id="IPR050557">
    <property type="entry name" value="RTX_toxin/Mannuronan_C5-epim"/>
</dbReference>
<evidence type="ECO:0000313" key="4">
    <source>
        <dbReference type="Proteomes" id="UP000266649"/>
    </source>
</evidence>
<dbReference type="OrthoDB" id="5380561at2"/>
<name>A0A398C163_9RHOB</name>
<dbReference type="PANTHER" id="PTHR38340:SF1">
    <property type="entry name" value="S-LAYER PROTEIN"/>
    <property type="match status" value="1"/>
</dbReference>
<evidence type="ECO:0000256" key="1">
    <source>
        <dbReference type="ARBA" id="ARBA00004613"/>
    </source>
</evidence>
<dbReference type="Proteomes" id="UP000266649">
    <property type="component" value="Unassembled WGS sequence"/>
</dbReference>
<dbReference type="AlphaFoldDB" id="A0A398C163"/>
<dbReference type="GO" id="GO:0005576">
    <property type="term" value="C:extracellular region"/>
    <property type="evidence" value="ECO:0007669"/>
    <property type="project" value="UniProtKB-SubCell"/>
</dbReference>
<sequence>MARLVFTPNSAVPVFDMFEVRSSFSEQVFDYDFVNAGATALTLYDSGADSLTFSGSGLAYVFLGATLAGVTAGRVNAVTWKVDGDSVLRLTGLDIPAAQFADHLINDESAEAVNQLLAGNDQILAGNGRDALIAGGGNDRVEGRGGNDRVYGDAGNDTLLGQAGSDNLVGGTGRDRVLGGGGNDALAGGAGHDTLIGGAGSDQFVFDTRAGRANFDVISDFQSARDTILLDNNIFRAFRLIAGELPEDMLTFGFRARDADDHLIYHRSSGRLWYDADGSGSGGKIIVAELTDGTRLTADHFQII</sequence>
<keyword evidence="2" id="KW-0964">Secreted</keyword>
<comment type="subcellular location">
    <subcellularLocation>
        <location evidence="1">Secreted</location>
    </subcellularLocation>
</comment>
<dbReference type="Gene3D" id="2.150.10.10">
    <property type="entry name" value="Serralysin-like metalloprotease, C-terminal"/>
    <property type="match status" value="2"/>
</dbReference>
<accession>A0A398C163</accession>
<evidence type="ECO:0000256" key="2">
    <source>
        <dbReference type="ARBA" id="ARBA00022525"/>
    </source>
</evidence>
<dbReference type="PRINTS" id="PR00313">
    <property type="entry name" value="CABNDNGRPT"/>
</dbReference>
<dbReference type="Pfam" id="PF00353">
    <property type="entry name" value="HemolysinCabind"/>
    <property type="match status" value="2"/>
</dbReference>
<dbReference type="RefSeq" id="WP_119133837.1">
    <property type="nucleotide sequence ID" value="NZ_QXXQ01000002.1"/>
</dbReference>
<reference evidence="3 4" key="1">
    <citation type="submission" date="2018-09" db="EMBL/GenBank/DDBJ databases">
        <title>Gemmobacter lutimaris sp. nov., a marine bacterium isolated from tidal flat.</title>
        <authorList>
            <person name="Lee D.W."/>
            <person name="Yoo Y."/>
            <person name="Kim J.-J."/>
            <person name="Kim B.S."/>
        </authorList>
    </citation>
    <scope>NUCLEOTIDE SEQUENCE [LARGE SCALE GENOMIC DNA]</scope>
    <source>
        <strain evidence="3 4">YJ-T1-11</strain>
    </source>
</reference>
<keyword evidence="4" id="KW-1185">Reference proteome</keyword>
<dbReference type="InterPro" id="IPR011049">
    <property type="entry name" value="Serralysin-like_metalloprot_C"/>
</dbReference>
<dbReference type="InterPro" id="IPR018511">
    <property type="entry name" value="Hemolysin-typ_Ca-bd_CS"/>
</dbReference>
<dbReference type="PANTHER" id="PTHR38340">
    <property type="entry name" value="S-LAYER PROTEIN"/>
    <property type="match status" value="1"/>
</dbReference>
<dbReference type="EMBL" id="QXXQ01000002">
    <property type="protein sequence ID" value="RID93196.1"/>
    <property type="molecule type" value="Genomic_DNA"/>
</dbReference>
<organism evidence="3 4">
    <name type="scientific">Gemmobacter lutimaris</name>
    <dbReference type="NCBI Taxonomy" id="2306023"/>
    <lineage>
        <taxon>Bacteria</taxon>
        <taxon>Pseudomonadati</taxon>
        <taxon>Pseudomonadota</taxon>
        <taxon>Alphaproteobacteria</taxon>
        <taxon>Rhodobacterales</taxon>
        <taxon>Paracoccaceae</taxon>
        <taxon>Gemmobacter</taxon>
    </lineage>
</organism>
<protein>
    <submittedName>
        <fullName evidence="3">Calcium-binding protein</fullName>
    </submittedName>
</protein>
<evidence type="ECO:0000313" key="3">
    <source>
        <dbReference type="EMBL" id="RID93196.1"/>
    </source>
</evidence>
<dbReference type="InterPro" id="IPR001343">
    <property type="entry name" value="Hemolysn_Ca-bd"/>
</dbReference>
<comment type="caution">
    <text evidence="3">The sequence shown here is derived from an EMBL/GenBank/DDBJ whole genome shotgun (WGS) entry which is preliminary data.</text>
</comment>